<keyword evidence="2 5" id="KW-0238">DNA-binding</keyword>
<keyword evidence="6" id="KW-1185">Reference proteome</keyword>
<keyword evidence="3" id="KW-0804">Transcription</keyword>
<feature type="domain" description="HTH araC/xylS-type" evidence="4">
    <location>
        <begin position="268"/>
        <end position="365"/>
    </location>
</feature>
<dbReference type="GO" id="GO:0000976">
    <property type="term" value="F:transcription cis-regulatory region binding"/>
    <property type="evidence" value="ECO:0007669"/>
    <property type="project" value="TreeGrafter"/>
</dbReference>
<evidence type="ECO:0000256" key="2">
    <source>
        <dbReference type="ARBA" id="ARBA00023125"/>
    </source>
</evidence>
<proteinExistence type="predicted"/>
<dbReference type="SMART" id="SM00342">
    <property type="entry name" value="HTH_ARAC"/>
    <property type="match status" value="1"/>
</dbReference>
<evidence type="ECO:0000256" key="1">
    <source>
        <dbReference type="ARBA" id="ARBA00023015"/>
    </source>
</evidence>
<dbReference type="PRINTS" id="PR00032">
    <property type="entry name" value="HTHARAC"/>
</dbReference>
<dbReference type="PANTHER" id="PTHR47894:SF1">
    <property type="entry name" value="HTH-TYPE TRANSCRIPTIONAL REGULATOR VQSM"/>
    <property type="match status" value="1"/>
</dbReference>
<dbReference type="EMBL" id="FNFD01000020">
    <property type="protein sequence ID" value="SDL39982.1"/>
    <property type="molecule type" value="Genomic_DNA"/>
</dbReference>
<dbReference type="Pfam" id="PF12833">
    <property type="entry name" value="HTH_18"/>
    <property type="match status" value="1"/>
</dbReference>
<evidence type="ECO:0000313" key="5">
    <source>
        <dbReference type="EMBL" id="SDL39982.1"/>
    </source>
</evidence>
<dbReference type="InterPro" id="IPR032687">
    <property type="entry name" value="AraC-type_N"/>
</dbReference>
<name>A0A1G9JRJ6_9PSED</name>
<dbReference type="InterPro" id="IPR009057">
    <property type="entry name" value="Homeodomain-like_sf"/>
</dbReference>
<gene>
    <name evidence="5" type="ORF">SAMN05216186_12022</name>
</gene>
<evidence type="ECO:0000259" key="4">
    <source>
        <dbReference type="PROSITE" id="PS01124"/>
    </source>
</evidence>
<organism evidence="5 6">
    <name type="scientific">Pseudomonas indica</name>
    <dbReference type="NCBI Taxonomy" id="137658"/>
    <lineage>
        <taxon>Bacteria</taxon>
        <taxon>Pseudomonadati</taxon>
        <taxon>Pseudomonadota</taxon>
        <taxon>Gammaproteobacteria</taxon>
        <taxon>Pseudomonadales</taxon>
        <taxon>Pseudomonadaceae</taxon>
        <taxon>Pseudomonas</taxon>
    </lineage>
</organism>
<dbReference type="InterPro" id="IPR020449">
    <property type="entry name" value="Tscrpt_reg_AraC-type_HTH"/>
</dbReference>
<dbReference type="Proteomes" id="UP000198706">
    <property type="component" value="Unassembled WGS sequence"/>
</dbReference>
<dbReference type="GO" id="GO:0003700">
    <property type="term" value="F:DNA-binding transcription factor activity"/>
    <property type="evidence" value="ECO:0007669"/>
    <property type="project" value="InterPro"/>
</dbReference>
<dbReference type="SUPFAM" id="SSF46689">
    <property type="entry name" value="Homeodomain-like"/>
    <property type="match status" value="1"/>
</dbReference>
<sequence length="367" mass="40400">MGLPIFVGQGYFQPIFQSYPAKATDNNMNKPLNLSAELVPVAYAVALLDLAEELGVSRQALFAAARVRPEVMDSPNGRLSFIDFNLLASAALLHCNEPALGLRLGPRLNLSSHGILGYAVLSSANLERALQFALKYYRVLGLAFELEQVDDNGRVQLRASETMPLGALGRFAAESLLASLYSITRFLVGEELQGVEVGFAYPAPSYAERYVEAFGVAPVFEQPFHWLSLPTSYLARPMALANPATVQMCQQQCEALLATLDIQDGLLVRVRRLLLARPGDFPDLDSAARALHTSGRSLRRHLAAMGTTYQEVLDDVRKRLALQYLTTTHLPLHEVAFLLGFSDPSNFRRAFKKWTGKLPSDYRNGGS</sequence>
<evidence type="ECO:0000256" key="3">
    <source>
        <dbReference type="ARBA" id="ARBA00023163"/>
    </source>
</evidence>
<evidence type="ECO:0000313" key="6">
    <source>
        <dbReference type="Proteomes" id="UP000198706"/>
    </source>
</evidence>
<dbReference type="Gene3D" id="1.10.10.60">
    <property type="entry name" value="Homeodomain-like"/>
    <property type="match status" value="1"/>
</dbReference>
<dbReference type="STRING" id="137658.SAMN05216186_12022"/>
<dbReference type="PROSITE" id="PS01124">
    <property type="entry name" value="HTH_ARAC_FAMILY_2"/>
    <property type="match status" value="1"/>
</dbReference>
<accession>A0A1G9JRJ6</accession>
<reference evidence="5 6" key="1">
    <citation type="submission" date="2016-10" db="EMBL/GenBank/DDBJ databases">
        <authorList>
            <person name="de Groot N.N."/>
        </authorList>
    </citation>
    <scope>NUCLEOTIDE SEQUENCE [LARGE SCALE GENOMIC DNA]</scope>
    <source>
        <strain evidence="5 6">JCM 21544</strain>
    </source>
</reference>
<dbReference type="Pfam" id="PF12625">
    <property type="entry name" value="Arabinose_bd"/>
    <property type="match status" value="1"/>
</dbReference>
<dbReference type="GO" id="GO:0005829">
    <property type="term" value="C:cytosol"/>
    <property type="evidence" value="ECO:0007669"/>
    <property type="project" value="TreeGrafter"/>
</dbReference>
<dbReference type="AlphaFoldDB" id="A0A1G9JRJ6"/>
<keyword evidence="1" id="KW-0805">Transcription regulation</keyword>
<protein>
    <submittedName>
        <fullName evidence="5">AraC-type DNA-binding protein</fullName>
    </submittedName>
</protein>
<dbReference type="PANTHER" id="PTHR47894">
    <property type="entry name" value="HTH-TYPE TRANSCRIPTIONAL REGULATOR GADX"/>
    <property type="match status" value="1"/>
</dbReference>
<dbReference type="InterPro" id="IPR018060">
    <property type="entry name" value="HTH_AraC"/>
</dbReference>